<dbReference type="InterPro" id="IPR051907">
    <property type="entry name" value="DoxX-like_oxidoreductase"/>
</dbReference>
<sequence length="139" mass="15357">MKRFFSISYNPDLVHIWLIFLRIGVAVLMWTHGIPKFMRLLEGNTGFGDPIGLGSTLSFFLVIFSEAICSLLILLGLGTRLAVIPLIISCSVAAFVAHADDPFGKKELLLLYILIYLTLLVMGGGKYSVDATIGPKRRR</sequence>
<reference evidence="8 9" key="1">
    <citation type="submission" date="2019-10" db="EMBL/GenBank/DDBJ databases">
        <title>Draft Genome Sequence of Cytophagaceae sp. SJW1-29.</title>
        <authorList>
            <person name="Choi A."/>
        </authorList>
    </citation>
    <scope>NUCLEOTIDE SEQUENCE [LARGE SCALE GENOMIC DNA]</scope>
    <source>
        <strain evidence="8 9">SJW1-29</strain>
    </source>
</reference>
<organism evidence="8 9">
    <name type="scientific">Salmonirosea aquatica</name>
    <dbReference type="NCBI Taxonomy" id="2654236"/>
    <lineage>
        <taxon>Bacteria</taxon>
        <taxon>Pseudomonadati</taxon>
        <taxon>Bacteroidota</taxon>
        <taxon>Cytophagia</taxon>
        <taxon>Cytophagales</taxon>
        <taxon>Spirosomataceae</taxon>
        <taxon>Salmonirosea</taxon>
    </lineage>
</organism>
<evidence type="ECO:0000256" key="7">
    <source>
        <dbReference type="SAM" id="Phobius"/>
    </source>
</evidence>
<evidence type="ECO:0000256" key="6">
    <source>
        <dbReference type="ARBA" id="ARBA00023136"/>
    </source>
</evidence>
<evidence type="ECO:0000256" key="5">
    <source>
        <dbReference type="ARBA" id="ARBA00022989"/>
    </source>
</evidence>
<dbReference type="RefSeq" id="WP_152763836.1">
    <property type="nucleotide sequence ID" value="NZ_WHLY01000002.1"/>
</dbReference>
<gene>
    <name evidence="8" type="ORF">GBK04_23160</name>
</gene>
<evidence type="ECO:0000256" key="4">
    <source>
        <dbReference type="ARBA" id="ARBA00022692"/>
    </source>
</evidence>
<keyword evidence="9" id="KW-1185">Reference proteome</keyword>
<evidence type="ECO:0000256" key="1">
    <source>
        <dbReference type="ARBA" id="ARBA00004651"/>
    </source>
</evidence>
<dbReference type="PANTHER" id="PTHR33452:SF1">
    <property type="entry name" value="INNER MEMBRANE PROTEIN YPHA-RELATED"/>
    <property type="match status" value="1"/>
</dbReference>
<name>A0A7C9F5F5_9BACT</name>
<comment type="similarity">
    <text evidence="2">Belongs to the DoxX family.</text>
</comment>
<dbReference type="InterPro" id="IPR032808">
    <property type="entry name" value="DoxX"/>
</dbReference>
<feature type="transmembrane region" description="Helical" evidence="7">
    <location>
        <begin position="109"/>
        <end position="129"/>
    </location>
</feature>
<keyword evidence="5 7" id="KW-1133">Transmembrane helix</keyword>
<evidence type="ECO:0000256" key="2">
    <source>
        <dbReference type="ARBA" id="ARBA00006679"/>
    </source>
</evidence>
<dbReference type="GO" id="GO:0005886">
    <property type="term" value="C:plasma membrane"/>
    <property type="evidence" value="ECO:0007669"/>
    <property type="project" value="UniProtKB-SubCell"/>
</dbReference>
<keyword evidence="4 7" id="KW-0812">Transmembrane</keyword>
<comment type="caution">
    <text evidence="8">The sequence shown here is derived from an EMBL/GenBank/DDBJ whole genome shotgun (WGS) entry which is preliminary data.</text>
</comment>
<keyword evidence="6 7" id="KW-0472">Membrane</keyword>
<evidence type="ECO:0000313" key="8">
    <source>
        <dbReference type="EMBL" id="MPR36165.1"/>
    </source>
</evidence>
<protein>
    <submittedName>
        <fullName evidence="8">DoxX family membrane protein</fullName>
    </submittedName>
</protein>
<evidence type="ECO:0000256" key="3">
    <source>
        <dbReference type="ARBA" id="ARBA00022475"/>
    </source>
</evidence>
<dbReference type="Pfam" id="PF07681">
    <property type="entry name" value="DoxX"/>
    <property type="match status" value="1"/>
</dbReference>
<dbReference type="Proteomes" id="UP000479293">
    <property type="component" value="Unassembled WGS sequence"/>
</dbReference>
<evidence type="ECO:0000313" key="9">
    <source>
        <dbReference type="Proteomes" id="UP000479293"/>
    </source>
</evidence>
<feature type="transmembrane region" description="Helical" evidence="7">
    <location>
        <begin position="81"/>
        <end position="97"/>
    </location>
</feature>
<accession>A0A7C9F5F5</accession>
<feature type="transmembrane region" description="Helical" evidence="7">
    <location>
        <begin position="12"/>
        <end position="31"/>
    </location>
</feature>
<comment type="subcellular location">
    <subcellularLocation>
        <location evidence="1">Cell membrane</location>
        <topology evidence="1">Multi-pass membrane protein</topology>
    </subcellularLocation>
</comment>
<feature type="transmembrane region" description="Helical" evidence="7">
    <location>
        <begin position="51"/>
        <end position="74"/>
    </location>
</feature>
<dbReference type="EMBL" id="WHLY01000002">
    <property type="protein sequence ID" value="MPR36165.1"/>
    <property type="molecule type" value="Genomic_DNA"/>
</dbReference>
<proteinExistence type="inferred from homology"/>
<dbReference type="AlphaFoldDB" id="A0A7C9F5F5"/>
<keyword evidence="3" id="KW-1003">Cell membrane</keyword>
<dbReference type="PANTHER" id="PTHR33452">
    <property type="entry name" value="OXIDOREDUCTASE CATD-RELATED"/>
    <property type="match status" value="1"/>
</dbReference>